<proteinExistence type="inferred from homology"/>
<dbReference type="SMART" id="SM00854">
    <property type="entry name" value="PGA_cap"/>
    <property type="match status" value="1"/>
</dbReference>
<dbReference type="InterPro" id="IPR052169">
    <property type="entry name" value="CW_Biosynth-Accessory"/>
</dbReference>
<protein>
    <submittedName>
        <fullName evidence="4">Capsular biosynthesis protein</fullName>
    </submittedName>
</protein>
<dbReference type="EMBL" id="JQZV01000013">
    <property type="protein sequence ID" value="KGN91639.1"/>
    <property type="molecule type" value="Genomic_DNA"/>
</dbReference>
<dbReference type="InterPro" id="IPR029052">
    <property type="entry name" value="Metallo-depent_PP-like"/>
</dbReference>
<dbReference type="PANTHER" id="PTHR33393">
    <property type="entry name" value="POLYGLUTAMINE SYNTHESIS ACCESSORY PROTEIN RV0574C-RELATED"/>
    <property type="match status" value="1"/>
</dbReference>
<reference evidence="4 5" key="1">
    <citation type="submission" date="2014-08" db="EMBL/GenBank/DDBJ databases">
        <title>Porphyromonas canoris strain:OH2762 Genome sequencing.</title>
        <authorList>
            <person name="Wallis C."/>
            <person name="Deusch O."/>
            <person name="O'Flynn C."/>
            <person name="Davis I."/>
            <person name="Jospin G."/>
            <person name="Darling A.E."/>
            <person name="Coil D.A."/>
            <person name="Alexiev A."/>
            <person name="Horsfall A."/>
            <person name="Kirkwood N."/>
            <person name="Harris S."/>
            <person name="Eisen J.A."/>
        </authorList>
    </citation>
    <scope>NUCLEOTIDE SEQUENCE [LARGE SCALE GENOMIC DNA]</scope>
    <source>
        <strain evidence="5">COT-108 OH2762</strain>
    </source>
</reference>
<organism evidence="4 5">
    <name type="scientific">Porphyromonas canoris</name>
    <dbReference type="NCBI Taxonomy" id="36875"/>
    <lineage>
        <taxon>Bacteria</taxon>
        <taxon>Pseudomonadati</taxon>
        <taxon>Bacteroidota</taxon>
        <taxon>Bacteroidia</taxon>
        <taxon>Bacteroidales</taxon>
        <taxon>Porphyromonadaceae</taxon>
        <taxon>Porphyromonas</taxon>
    </lineage>
</organism>
<dbReference type="Pfam" id="PF09587">
    <property type="entry name" value="PGA_cap"/>
    <property type="match status" value="1"/>
</dbReference>
<gene>
    <name evidence="4" type="ORF">HQ43_05905</name>
</gene>
<sequence length="314" mass="34649">MLTRAILNIVCLLLSASMAIAAQTSGEETLSILFTGDVLLDRGVRKEIERRGIDELFSSVSPLFYKADATVINLECPLTSLRTPINKRFIFRGEPEWAKALAKAGITHAAMANNHTNDQGIGGIRDTYRHLKASGIAPLGYGYTDAERSTPVVIGKGEVKVALFNTVLIPLEGWFPLPQKAGICQHSAPKLSETIRKYKRRNPKTYVAVVVHWGTEYRTRPSVKQVRDAQTLLQAGADIIVGHHPHVLQPIRRSGEKYICYSLGNFVFDQKGEQESTSLIVRFDFSPNGIACHTYDVKIVDCKPTLTSSTPSSL</sequence>
<feature type="signal peptide" evidence="2">
    <location>
        <begin position="1"/>
        <end position="21"/>
    </location>
</feature>
<accession>A0ABR4XIV9</accession>
<evidence type="ECO:0000313" key="4">
    <source>
        <dbReference type="EMBL" id="KGN91639.1"/>
    </source>
</evidence>
<comment type="caution">
    <text evidence="4">The sequence shown here is derived from an EMBL/GenBank/DDBJ whole genome shotgun (WGS) entry which is preliminary data.</text>
</comment>
<dbReference type="SUPFAM" id="SSF56300">
    <property type="entry name" value="Metallo-dependent phosphatases"/>
    <property type="match status" value="1"/>
</dbReference>
<evidence type="ECO:0000259" key="3">
    <source>
        <dbReference type="SMART" id="SM00854"/>
    </source>
</evidence>
<evidence type="ECO:0000256" key="1">
    <source>
        <dbReference type="ARBA" id="ARBA00005662"/>
    </source>
</evidence>
<feature type="domain" description="Capsule synthesis protein CapA" evidence="3">
    <location>
        <begin position="31"/>
        <end position="270"/>
    </location>
</feature>
<evidence type="ECO:0000313" key="5">
    <source>
        <dbReference type="Proteomes" id="UP000030101"/>
    </source>
</evidence>
<keyword evidence="5" id="KW-1185">Reference proteome</keyword>
<evidence type="ECO:0000256" key="2">
    <source>
        <dbReference type="SAM" id="SignalP"/>
    </source>
</evidence>
<dbReference type="InterPro" id="IPR019079">
    <property type="entry name" value="Capsule_synth_CapA"/>
</dbReference>
<dbReference type="Gene3D" id="3.60.21.10">
    <property type="match status" value="1"/>
</dbReference>
<keyword evidence="2" id="KW-0732">Signal</keyword>
<dbReference type="RefSeq" id="WP_036790911.1">
    <property type="nucleotide sequence ID" value="NZ_JQZV01000013.1"/>
</dbReference>
<comment type="similarity">
    <text evidence="1">Belongs to the CapA family.</text>
</comment>
<dbReference type="PANTHER" id="PTHR33393:SF13">
    <property type="entry name" value="PGA BIOSYNTHESIS PROTEIN CAPA"/>
    <property type="match status" value="1"/>
</dbReference>
<name>A0ABR4XIV9_9PORP</name>
<dbReference type="Proteomes" id="UP000030101">
    <property type="component" value="Unassembled WGS sequence"/>
</dbReference>
<feature type="chain" id="PRO_5045084790" evidence="2">
    <location>
        <begin position="22"/>
        <end position="314"/>
    </location>
</feature>
<dbReference type="CDD" id="cd07381">
    <property type="entry name" value="MPP_CapA"/>
    <property type="match status" value="1"/>
</dbReference>